<dbReference type="Proteomes" id="UP000599437">
    <property type="component" value="Unassembled WGS sequence"/>
</dbReference>
<feature type="compositionally biased region" description="Acidic residues" evidence="1">
    <location>
        <begin position="1"/>
        <end position="10"/>
    </location>
</feature>
<proteinExistence type="predicted"/>
<feature type="transmembrane region" description="Helical" evidence="2">
    <location>
        <begin position="291"/>
        <end position="310"/>
    </location>
</feature>
<name>A0ABQ3DJV4_9ACTN</name>
<feature type="transmembrane region" description="Helical" evidence="2">
    <location>
        <begin position="317"/>
        <end position="339"/>
    </location>
</feature>
<reference evidence="4" key="1">
    <citation type="journal article" date="2019" name="Int. J. Syst. Evol. Microbiol.">
        <title>The Global Catalogue of Microorganisms (GCM) 10K type strain sequencing project: providing services to taxonomists for standard genome sequencing and annotation.</title>
        <authorList>
            <consortium name="The Broad Institute Genomics Platform"/>
            <consortium name="The Broad Institute Genome Sequencing Center for Infectious Disease"/>
            <person name="Wu L."/>
            <person name="Ma J."/>
        </authorList>
    </citation>
    <scope>NUCLEOTIDE SEQUENCE [LARGE SCALE GENOMIC DNA]</scope>
    <source>
        <strain evidence="4">JCM 4737</strain>
    </source>
</reference>
<feature type="compositionally biased region" description="Low complexity" evidence="1">
    <location>
        <begin position="131"/>
        <end position="145"/>
    </location>
</feature>
<dbReference type="RefSeq" id="WP_189714874.1">
    <property type="nucleotide sequence ID" value="NZ_BMVO01000003.1"/>
</dbReference>
<evidence type="ECO:0000256" key="1">
    <source>
        <dbReference type="SAM" id="MobiDB-lite"/>
    </source>
</evidence>
<feature type="transmembrane region" description="Helical" evidence="2">
    <location>
        <begin position="259"/>
        <end position="279"/>
    </location>
</feature>
<keyword evidence="2" id="KW-0812">Transmembrane</keyword>
<feature type="region of interest" description="Disordered" evidence="1">
    <location>
        <begin position="131"/>
        <end position="155"/>
    </location>
</feature>
<dbReference type="EMBL" id="BMVO01000003">
    <property type="protein sequence ID" value="GHA94299.1"/>
    <property type="molecule type" value="Genomic_DNA"/>
</dbReference>
<feature type="region of interest" description="Disordered" evidence="1">
    <location>
        <begin position="184"/>
        <end position="228"/>
    </location>
</feature>
<protein>
    <submittedName>
        <fullName evidence="3">Uncharacterized protein</fullName>
    </submittedName>
</protein>
<feature type="region of interest" description="Disordered" evidence="1">
    <location>
        <begin position="1"/>
        <end position="72"/>
    </location>
</feature>
<feature type="compositionally biased region" description="Acidic residues" evidence="1">
    <location>
        <begin position="36"/>
        <end position="47"/>
    </location>
</feature>
<organism evidence="3 4">
    <name type="scientific">Streptomyces chryseus</name>
    <dbReference type="NCBI Taxonomy" id="68186"/>
    <lineage>
        <taxon>Bacteria</taxon>
        <taxon>Bacillati</taxon>
        <taxon>Actinomycetota</taxon>
        <taxon>Actinomycetes</taxon>
        <taxon>Kitasatosporales</taxon>
        <taxon>Streptomycetaceae</taxon>
        <taxon>Streptomyces</taxon>
    </lineage>
</organism>
<evidence type="ECO:0000313" key="3">
    <source>
        <dbReference type="EMBL" id="GHA94299.1"/>
    </source>
</evidence>
<gene>
    <name evidence="3" type="ORF">GCM10010346_16320</name>
</gene>
<feature type="compositionally biased region" description="Acidic residues" evidence="1">
    <location>
        <begin position="184"/>
        <end position="202"/>
    </location>
</feature>
<feature type="compositionally biased region" description="Pro residues" evidence="1">
    <location>
        <begin position="49"/>
        <end position="60"/>
    </location>
</feature>
<feature type="compositionally biased region" description="Basic and acidic residues" evidence="1">
    <location>
        <begin position="11"/>
        <end position="28"/>
    </location>
</feature>
<sequence length="344" mass="38174">MSDTTEEETREAEAPEDERPFRVRDVFQFRRAGAPEADEEPADEEAAPEAPPMPTEPPTIPAARVGREARDDNHDVPAWWAPKADITAAAPTAQACQHPMPYTFTVKDTGEVIPHWCPDCKTDLTPDAQAVPEAKPKTAPAAPARPSGPCQHPEPHEVRNKVTGQLLAFWCAACETQLEVPDDYDELTDVTKEDDDGGEDGEDAKPDPVPPSIRQRWTQGIRGTGQKSYSRPVYAKDSAERKKALIEVWSGVSRKQRHLLYNGTALGAGFYLGVPQFFTAEVAYLVDTYDSWTDFYVCVWYGVAVALWALDYRTRGWFPVFSWLTRIPLVSMIVGVLLYGNPAA</sequence>
<comment type="caution">
    <text evidence="3">The sequence shown here is derived from an EMBL/GenBank/DDBJ whole genome shotgun (WGS) entry which is preliminary data.</text>
</comment>
<evidence type="ECO:0000313" key="4">
    <source>
        <dbReference type="Proteomes" id="UP000599437"/>
    </source>
</evidence>
<keyword evidence="2" id="KW-0472">Membrane</keyword>
<keyword evidence="2" id="KW-1133">Transmembrane helix</keyword>
<accession>A0ABQ3DJV4</accession>
<evidence type="ECO:0000256" key="2">
    <source>
        <dbReference type="SAM" id="Phobius"/>
    </source>
</evidence>
<keyword evidence="4" id="KW-1185">Reference proteome</keyword>